<dbReference type="Proteomes" id="UP000230914">
    <property type="component" value="Unassembled WGS sequence"/>
</dbReference>
<gene>
    <name evidence="5" type="ORF">CSA55_04365</name>
</gene>
<dbReference type="EMBL" id="PDSL01000056">
    <property type="protein sequence ID" value="PIE32017.1"/>
    <property type="molecule type" value="Genomic_DNA"/>
</dbReference>
<dbReference type="InterPro" id="IPR017871">
    <property type="entry name" value="ABC_transporter-like_CS"/>
</dbReference>
<dbReference type="SMART" id="SM00382">
    <property type="entry name" value="AAA"/>
    <property type="match status" value="1"/>
</dbReference>
<protein>
    <submittedName>
        <fullName evidence="5">Sulfonate ABC transporter ATP-binding protein</fullName>
    </submittedName>
</protein>
<evidence type="ECO:0000256" key="3">
    <source>
        <dbReference type="ARBA" id="ARBA00022840"/>
    </source>
</evidence>
<evidence type="ECO:0000313" key="5">
    <source>
        <dbReference type="EMBL" id="PIE32017.1"/>
    </source>
</evidence>
<keyword evidence="1" id="KW-0813">Transport</keyword>
<evidence type="ECO:0000256" key="1">
    <source>
        <dbReference type="ARBA" id="ARBA00022448"/>
    </source>
</evidence>
<dbReference type="GO" id="GO:0016887">
    <property type="term" value="F:ATP hydrolysis activity"/>
    <property type="evidence" value="ECO:0007669"/>
    <property type="project" value="InterPro"/>
</dbReference>
<keyword evidence="3 5" id="KW-0067">ATP-binding</keyword>
<dbReference type="InterPro" id="IPR003439">
    <property type="entry name" value="ABC_transporter-like_ATP-bd"/>
</dbReference>
<feature type="domain" description="ABC transporter" evidence="4">
    <location>
        <begin position="16"/>
        <end position="245"/>
    </location>
</feature>
<organism evidence="5 6">
    <name type="scientific">Ilumatobacter coccineus</name>
    <dbReference type="NCBI Taxonomy" id="467094"/>
    <lineage>
        <taxon>Bacteria</taxon>
        <taxon>Bacillati</taxon>
        <taxon>Actinomycetota</taxon>
        <taxon>Acidimicrobiia</taxon>
        <taxon>Acidimicrobiales</taxon>
        <taxon>Ilumatobacteraceae</taxon>
        <taxon>Ilumatobacter</taxon>
    </lineage>
</organism>
<evidence type="ECO:0000256" key="2">
    <source>
        <dbReference type="ARBA" id="ARBA00022741"/>
    </source>
</evidence>
<dbReference type="PROSITE" id="PS00211">
    <property type="entry name" value="ABC_TRANSPORTER_1"/>
    <property type="match status" value="1"/>
</dbReference>
<dbReference type="Gene3D" id="3.40.50.300">
    <property type="entry name" value="P-loop containing nucleotide triphosphate hydrolases"/>
    <property type="match status" value="1"/>
</dbReference>
<dbReference type="CDD" id="cd03293">
    <property type="entry name" value="ABC_NrtD_SsuB_transporters"/>
    <property type="match status" value="1"/>
</dbReference>
<evidence type="ECO:0000259" key="4">
    <source>
        <dbReference type="PROSITE" id="PS50893"/>
    </source>
</evidence>
<dbReference type="InterPro" id="IPR027417">
    <property type="entry name" value="P-loop_NTPase"/>
</dbReference>
<dbReference type="PANTHER" id="PTHR42788">
    <property type="entry name" value="TAURINE IMPORT ATP-BINDING PROTEIN-RELATED"/>
    <property type="match status" value="1"/>
</dbReference>
<dbReference type="Pfam" id="PF00005">
    <property type="entry name" value="ABC_tran"/>
    <property type="match status" value="1"/>
</dbReference>
<dbReference type="InterPro" id="IPR050166">
    <property type="entry name" value="ABC_transporter_ATP-bind"/>
</dbReference>
<keyword evidence="2" id="KW-0547">Nucleotide-binding</keyword>
<accession>A0A2G6K8L5</accession>
<name>A0A2G6K8L5_9ACTN</name>
<dbReference type="AlphaFoldDB" id="A0A2G6K8L5"/>
<dbReference type="PROSITE" id="PS50893">
    <property type="entry name" value="ABC_TRANSPORTER_2"/>
    <property type="match status" value="1"/>
</dbReference>
<evidence type="ECO:0000313" key="6">
    <source>
        <dbReference type="Proteomes" id="UP000230914"/>
    </source>
</evidence>
<proteinExistence type="predicted"/>
<dbReference type="InterPro" id="IPR003593">
    <property type="entry name" value="AAA+_ATPase"/>
</dbReference>
<dbReference type="GO" id="GO:0005524">
    <property type="term" value="F:ATP binding"/>
    <property type="evidence" value="ECO:0007669"/>
    <property type="project" value="UniProtKB-KW"/>
</dbReference>
<reference evidence="5 6" key="1">
    <citation type="submission" date="2017-10" db="EMBL/GenBank/DDBJ databases">
        <title>Novel microbial diversity and functional potential in the marine mammal oral microbiome.</title>
        <authorList>
            <person name="Dudek N.K."/>
            <person name="Sun C.L."/>
            <person name="Burstein D."/>
            <person name="Kantor R.S."/>
            <person name="Aliaga Goltsman D.S."/>
            <person name="Bik E.M."/>
            <person name="Thomas B.C."/>
            <person name="Banfield J.F."/>
            <person name="Relman D.A."/>
        </authorList>
    </citation>
    <scope>NUCLEOTIDE SEQUENCE [LARGE SCALE GENOMIC DNA]</scope>
    <source>
        <strain evidence="5">DOLJORAL78_61_10</strain>
    </source>
</reference>
<comment type="caution">
    <text evidence="5">The sequence shown here is derived from an EMBL/GenBank/DDBJ whole genome shotgun (WGS) entry which is preliminary data.</text>
</comment>
<dbReference type="PANTHER" id="PTHR42788:SF20">
    <property type="entry name" value="ABC TRANSPORTER ATP-BINDING PROTEIN"/>
    <property type="match status" value="1"/>
</dbReference>
<dbReference type="SUPFAM" id="SSF52540">
    <property type="entry name" value="P-loop containing nucleoside triphosphate hydrolases"/>
    <property type="match status" value="1"/>
</dbReference>
<sequence length="266" mass="29135">MRYWRAREHRPMTPAIQLRGVSKWFGDLHALASIDLEVGPDEIVTLIGPSGSGKTTLLRVVAGLEEPTTGSVSTLGDTPESVRHAKRIGMVPQGPALLPWRTVAQNASILLDINRRATPTAAVDVTELLTEVGLADFLDAYPHELSGGMAQRVALVRAFALGAPVLLLDEPFAALDEITRADMRHLLARLCRPRPVAVLFVTHSIAEAVYLGDRVGVLSHRPGTIVSMREVPFERPRRPELEHSAEFFDLVTDLGRDLHQAMENPS</sequence>